<feature type="region of interest" description="Disordered" evidence="2">
    <location>
        <begin position="227"/>
        <end position="294"/>
    </location>
</feature>
<feature type="compositionally biased region" description="Acidic residues" evidence="2">
    <location>
        <begin position="235"/>
        <end position="248"/>
    </location>
</feature>
<gene>
    <name evidence="3" type="ORF">CTOB1V02_LOCUS4159</name>
</gene>
<evidence type="ECO:0000256" key="2">
    <source>
        <dbReference type="SAM" id="MobiDB-lite"/>
    </source>
</evidence>
<accession>A0A7R8WBS1</accession>
<dbReference type="AlphaFoldDB" id="A0A7R8WBS1"/>
<feature type="compositionally biased region" description="Basic residues" evidence="2">
    <location>
        <begin position="58"/>
        <end position="78"/>
    </location>
</feature>
<feature type="region of interest" description="Disordered" evidence="2">
    <location>
        <begin position="43"/>
        <end position="150"/>
    </location>
</feature>
<name>A0A7R8WBS1_9CRUS</name>
<feature type="compositionally biased region" description="Low complexity" evidence="2">
    <location>
        <begin position="250"/>
        <end position="287"/>
    </location>
</feature>
<protein>
    <submittedName>
        <fullName evidence="3">Uncharacterized protein</fullName>
    </submittedName>
</protein>
<dbReference type="EMBL" id="OB660781">
    <property type="protein sequence ID" value="CAD7226236.1"/>
    <property type="molecule type" value="Genomic_DNA"/>
</dbReference>
<proteinExistence type="predicted"/>
<sequence>MSINIVNHKHKEITVTTETTLSGSHEDVITGILVRYPRIRGTPPAVLAAPHAKPSTSQHRHGSSHRSHHHRHSNKREHHASSSSSSNGGSKLSPLPPAVTKIRDLPPPPTISAPSPVPPPPISNKPLPPPPISSKPLPVAPPLAPPPSVPLNVPVSSIPLPPDEEEIPSHQKMLLELNRQIEEEQSQLAKLRETAGDAAPYSPSMLDQEEISPIAVARDPIVEAYQRTTRKSAPADEDISLVDMDLDDQAPSSSATSSSAAVPAARTVAPSSTPSSSSTSSDVSVPSDPRRLRR</sequence>
<feature type="compositionally biased region" description="Low complexity" evidence="2">
    <location>
        <begin position="81"/>
        <end position="93"/>
    </location>
</feature>
<organism evidence="3">
    <name type="scientific">Cyprideis torosa</name>
    <dbReference type="NCBI Taxonomy" id="163714"/>
    <lineage>
        <taxon>Eukaryota</taxon>
        <taxon>Metazoa</taxon>
        <taxon>Ecdysozoa</taxon>
        <taxon>Arthropoda</taxon>
        <taxon>Crustacea</taxon>
        <taxon>Oligostraca</taxon>
        <taxon>Ostracoda</taxon>
        <taxon>Podocopa</taxon>
        <taxon>Podocopida</taxon>
        <taxon>Cytherocopina</taxon>
        <taxon>Cytheroidea</taxon>
        <taxon>Cytherideidae</taxon>
        <taxon>Cyprideis</taxon>
    </lineage>
</organism>
<reference evidence="3" key="1">
    <citation type="submission" date="2020-11" db="EMBL/GenBank/DDBJ databases">
        <authorList>
            <person name="Tran Van P."/>
        </authorList>
    </citation>
    <scope>NUCLEOTIDE SEQUENCE</scope>
</reference>
<evidence type="ECO:0000256" key="1">
    <source>
        <dbReference type="SAM" id="Coils"/>
    </source>
</evidence>
<evidence type="ECO:0000313" key="3">
    <source>
        <dbReference type="EMBL" id="CAD7226236.1"/>
    </source>
</evidence>
<keyword evidence="1" id="KW-0175">Coiled coil</keyword>
<feature type="compositionally biased region" description="Pro residues" evidence="2">
    <location>
        <begin position="105"/>
        <end position="149"/>
    </location>
</feature>
<feature type="coiled-coil region" evidence="1">
    <location>
        <begin position="167"/>
        <end position="194"/>
    </location>
</feature>